<dbReference type="Pfam" id="PF13545">
    <property type="entry name" value="HTH_Crp_2"/>
    <property type="match status" value="1"/>
</dbReference>
<proteinExistence type="predicted"/>
<dbReference type="InterPro" id="IPR014710">
    <property type="entry name" value="RmlC-like_jellyroll"/>
</dbReference>
<dbReference type="InterPro" id="IPR018488">
    <property type="entry name" value="cNMP-bd_CS"/>
</dbReference>
<keyword evidence="2" id="KW-0238">DNA-binding</keyword>
<name>A0ABV8HR18_9ACTN</name>
<comment type="caution">
    <text evidence="5">The sequence shown here is derived from an EMBL/GenBank/DDBJ whole genome shotgun (WGS) entry which is preliminary data.</text>
</comment>
<sequence>MSRGTRWREHDLGDQCSEKDLADMEAVGHLLGRARREPFFKEHETSDHALLIKQGHVMVVQGAPGRIIDIRGKGAIVGEAGVFSGNPRSASIIALNDVRAVYLPKGPWLEFLHAHPDILIAVSAAAYKRTERANAKRAESELPIEQQLAIELTELVDYGVGERIAEDDEDSSRVPMSQAEISSLLGERKLQSVKKAIGKLRDKGILGTDRRLEITIRKLSALRFIADGLEQVS</sequence>
<dbReference type="Proteomes" id="UP001595765">
    <property type="component" value="Unassembled WGS sequence"/>
</dbReference>
<feature type="domain" description="Cyclic nucleotide-binding" evidence="4">
    <location>
        <begin position="37"/>
        <end position="118"/>
    </location>
</feature>
<dbReference type="EMBL" id="JBHSBB010000014">
    <property type="protein sequence ID" value="MFC4034458.1"/>
    <property type="molecule type" value="Genomic_DNA"/>
</dbReference>
<dbReference type="Pfam" id="PF00027">
    <property type="entry name" value="cNMP_binding"/>
    <property type="match status" value="1"/>
</dbReference>
<dbReference type="SUPFAM" id="SSF51206">
    <property type="entry name" value="cAMP-binding domain-like"/>
    <property type="match status" value="1"/>
</dbReference>
<keyword evidence="6" id="KW-1185">Reference proteome</keyword>
<dbReference type="PROSITE" id="PS50042">
    <property type="entry name" value="CNMP_BINDING_3"/>
    <property type="match status" value="1"/>
</dbReference>
<evidence type="ECO:0000256" key="3">
    <source>
        <dbReference type="ARBA" id="ARBA00023163"/>
    </source>
</evidence>
<evidence type="ECO:0000259" key="4">
    <source>
        <dbReference type="PROSITE" id="PS50042"/>
    </source>
</evidence>
<reference evidence="6" key="1">
    <citation type="journal article" date="2019" name="Int. J. Syst. Evol. Microbiol.">
        <title>The Global Catalogue of Microorganisms (GCM) 10K type strain sequencing project: providing services to taxonomists for standard genome sequencing and annotation.</title>
        <authorList>
            <consortium name="The Broad Institute Genomics Platform"/>
            <consortium name="The Broad Institute Genome Sequencing Center for Infectious Disease"/>
            <person name="Wu L."/>
            <person name="Ma J."/>
        </authorList>
    </citation>
    <scope>NUCLEOTIDE SEQUENCE [LARGE SCALE GENOMIC DNA]</scope>
    <source>
        <strain evidence="6">CGMCC 4.7237</strain>
    </source>
</reference>
<gene>
    <name evidence="5" type="ORF">ACFO3J_23705</name>
</gene>
<evidence type="ECO:0000313" key="5">
    <source>
        <dbReference type="EMBL" id="MFC4034458.1"/>
    </source>
</evidence>
<dbReference type="InterPro" id="IPR000595">
    <property type="entry name" value="cNMP-bd_dom"/>
</dbReference>
<keyword evidence="3" id="KW-0804">Transcription</keyword>
<dbReference type="InterPro" id="IPR018490">
    <property type="entry name" value="cNMP-bd_dom_sf"/>
</dbReference>
<dbReference type="Gene3D" id="2.60.120.10">
    <property type="entry name" value="Jelly Rolls"/>
    <property type="match status" value="1"/>
</dbReference>
<organism evidence="5 6">
    <name type="scientific">Streptomyces polygonati</name>
    <dbReference type="NCBI Taxonomy" id="1617087"/>
    <lineage>
        <taxon>Bacteria</taxon>
        <taxon>Bacillati</taxon>
        <taxon>Actinomycetota</taxon>
        <taxon>Actinomycetes</taxon>
        <taxon>Kitasatosporales</taxon>
        <taxon>Streptomycetaceae</taxon>
        <taxon>Streptomyces</taxon>
    </lineage>
</organism>
<dbReference type="InterPro" id="IPR036390">
    <property type="entry name" value="WH_DNA-bd_sf"/>
</dbReference>
<evidence type="ECO:0000256" key="2">
    <source>
        <dbReference type="ARBA" id="ARBA00023125"/>
    </source>
</evidence>
<dbReference type="Gene3D" id="1.10.10.10">
    <property type="entry name" value="Winged helix-like DNA-binding domain superfamily/Winged helix DNA-binding domain"/>
    <property type="match status" value="1"/>
</dbReference>
<dbReference type="InterPro" id="IPR012318">
    <property type="entry name" value="HTH_CRP"/>
</dbReference>
<keyword evidence="1" id="KW-0805">Transcription regulation</keyword>
<evidence type="ECO:0000313" key="6">
    <source>
        <dbReference type="Proteomes" id="UP001595765"/>
    </source>
</evidence>
<evidence type="ECO:0000256" key="1">
    <source>
        <dbReference type="ARBA" id="ARBA00023015"/>
    </source>
</evidence>
<accession>A0ABV8HR18</accession>
<dbReference type="InterPro" id="IPR036388">
    <property type="entry name" value="WH-like_DNA-bd_sf"/>
</dbReference>
<dbReference type="CDD" id="cd00038">
    <property type="entry name" value="CAP_ED"/>
    <property type="match status" value="1"/>
</dbReference>
<protein>
    <submittedName>
        <fullName evidence="5">Crp/Fnr family transcriptional regulator</fullName>
    </submittedName>
</protein>
<dbReference type="RefSeq" id="WP_386432599.1">
    <property type="nucleotide sequence ID" value="NZ_JBHSBB010000014.1"/>
</dbReference>
<dbReference type="SUPFAM" id="SSF46785">
    <property type="entry name" value="Winged helix' DNA-binding domain"/>
    <property type="match status" value="1"/>
</dbReference>
<dbReference type="PROSITE" id="PS00889">
    <property type="entry name" value="CNMP_BINDING_2"/>
    <property type="match status" value="1"/>
</dbReference>